<dbReference type="EMBL" id="JAYKXN010000006">
    <property type="protein sequence ID" value="KAK7279473.1"/>
    <property type="molecule type" value="Genomic_DNA"/>
</dbReference>
<name>A0AAN9IFZ6_CLITE</name>
<dbReference type="Proteomes" id="UP001359559">
    <property type="component" value="Unassembled WGS sequence"/>
</dbReference>
<organism evidence="1 2">
    <name type="scientific">Clitoria ternatea</name>
    <name type="common">Butterfly pea</name>
    <dbReference type="NCBI Taxonomy" id="43366"/>
    <lineage>
        <taxon>Eukaryota</taxon>
        <taxon>Viridiplantae</taxon>
        <taxon>Streptophyta</taxon>
        <taxon>Embryophyta</taxon>
        <taxon>Tracheophyta</taxon>
        <taxon>Spermatophyta</taxon>
        <taxon>Magnoliopsida</taxon>
        <taxon>eudicotyledons</taxon>
        <taxon>Gunneridae</taxon>
        <taxon>Pentapetalae</taxon>
        <taxon>rosids</taxon>
        <taxon>fabids</taxon>
        <taxon>Fabales</taxon>
        <taxon>Fabaceae</taxon>
        <taxon>Papilionoideae</taxon>
        <taxon>50 kb inversion clade</taxon>
        <taxon>NPAAA clade</taxon>
        <taxon>indigoferoid/millettioid clade</taxon>
        <taxon>Phaseoleae</taxon>
        <taxon>Clitoria</taxon>
    </lineage>
</organism>
<dbReference type="AlphaFoldDB" id="A0AAN9IFZ6"/>
<reference evidence="1 2" key="1">
    <citation type="submission" date="2024-01" db="EMBL/GenBank/DDBJ databases">
        <title>The genomes of 5 underutilized Papilionoideae crops provide insights into root nodulation and disease resistance.</title>
        <authorList>
            <person name="Yuan L."/>
        </authorList>
    </citation>
    <scope>NUCLEOTIDE SEQUENCE [LARGE SCALE GENOMIC DNA]</scope>
    <source>
        <strain evidence="1">LY-2023</strain>
        <tissue evidence="1">Leaf</tissue>
    </source>
</reference>
<comment type="caution">
    <text evidence="1">The sequence shown here is derived from an EMBL/GenBank/DDBJ whole genome shotgun (WGS) entry which is preliminary data.</text>
</comment>
<gene>
    <name evidence="1" type="ORF">RJT34_24526</name>
</gene>
<sequence>MAMEERLHFFNNGNGGPQHPFPILIGKILPGKVHTVGLKPDCHVRPETAGPPGGFSLTQPHSNVQRELSPRPETAAFLFGLTISIFKQFEMELNVSLGVLVNQGCIYLSHSWLALESGCNFSFNHGNLSLCMVHPCTTSLETTLYCDGNVVILSSSEHESGLTTSSA</sequence>
<keyword evidence="2" id="KW-1185">Reference proteome</keyword>
<evidence type="ECO:0000313" key="1">
    <source>
        <dbReference type="EMBL" id="KAK7279473.1"/>
    </source>
</evidence>
<proteinExistence type="predicted"/>
<accession>A0AAN9IFZ6</accession>
<evidence type="ECO:0000313" key="2">
    <source>
        <dbReference type="Proteomes" id="UP001359559"/>
    </source>
</evidence>
<protein>
    <submittedName>
        <fullName evidence="1">Uncharacterized protein</fullName>
    </submittedName>
</protein>